<dbReference type="NCBIfam" id="NF005304">
    <property type="entry name" value="PRK06835.1"/>
    <property type="match status" value="1"/>
</dbReference>
<feature type="domain" description="AAA+ ATPase" evidence="1">
    <location>
        <begin position="183"/>
        <end position="308"/>
    </location>
</feature>
<dbReference type="SUPFAM" id="SSF52540">
    <property type="entry name" value="P-loop containing nucleoside triphosphate hydrolases"/>
    <property type="match status" value="1"/>
</dbReference>
<dbReference type="Proteomes" id="UP001198200">
    <property type="component" value="Unassembled WGS sequence"/>
</dbReference>
<gene>
    <name evidence="2" type="ORF">LKD48_06080</name>
</gene>
<dbReference type="AlphaFoldDB" id="A0AAE3JCY3"/>
<organism evidence="2 3">
    <name type="scientific">Anthropogastromicrobium aceti</name>
    <dbReference type="NCBI Taxonomy" id="2981768"/>
    <lineage>
        <taxon>Bacteria</taxon>
        <taxon>Bacillati</taxon>
        <taxon>Bacillota</taxon>
        <taxon>Clostridia</taxon>
        <taxon>Lachnospirales</taxon>
        <taxon>Lachnospiraceae</taxon>
        <taxon>Anthropogastromicrobium</taxon>
    </lineage>
</organism>
<dbReference type="SMART" id="SM00382">
    <property type="entry name" value="AAA"/>
    <property type="match status" value="1"/>
</dbReference>
<sequence>MALTNSQYNELMRRYSRIRFQHQHEMEERLRHIYAQCPRLLEISKLLPTSSAALAKAKITGNKAQALNAQMQIDALRRERGALLSSLHYTLDDLQPKYSCPDCKDTGYLDGNRKCHCFEQAGISLLYEQSGIRDRLERENFNTFDINRYSDAPNPLLGGMSNRAHMQRLKLIYEKYAYQFKDGNPSLLIFGNPGVGKTFLCNCIAKVVLDKGFSVLYMTAPEFFESAMQRFHSNNDDSSENDSYALTCSLLIIDDLGTENLTPFVISQLFHVINSRDLSRKTTIISTNLSPEELQSTYTERISSRLMGQYTPIPVFGEDLRNS</sequence>
<dbReference type="GO" id="GO:0006260">
    <property type="term" value="P:DNA replication"/>
    <property type="evidence" value="ECO:0007669"/>
    <property type="project" value="TreeGrafter"/>
</dbReference>
<keyword evidence="2" id="KW-0067">ATP-binding</keyword>
<evidence type="ECO:0000313" key="2">
    <source>
        <dbReference type="EMBL" id="MCC2221217.1"/>
    </source>
</evidence>
<dbReference type="CDD" id="cd00009">
    <property type="entry name" value="AAA"/>
    <property type="match status" value="1"/>
</dbReference>
<accession>A0AAE3JCY3</accession>
<evidence type="ECO:0000313" key="3">
    <source>
        <dbReference type="Proteomes" id="UP001198200"/>
    </source>
</evidence>
<dbReference type="EMBL" id="JAJEQN010000011">
    <property type="protein sequence ID" value="MCC2221217.1"/>
    <property type="molecule type" value="Genomic_DNA"/>
</dbReference>
<proteinExistence type="predicted"/>
<dbReference type="Gene3D" id="3.40.50.300">
    <property type="entry name" value="P-loop containing nucleotide triphosphate hydrolases"/>
    <property type="match status" value="1"/>
</dbReference>
<protein>
    <submittedName>
        <fullName evidence="2">ATP-binding protein</fullName>
    </submittedName>
</protein>
<dbReference type="InterPro" id="IPR002611">
    <property type="entry name" value="IstB_ATP-bd"/>
</dbReference>
<dbReference type="GO" id="GO:0005524">
    <property type="term" value="F:ATP binding"/>
    <property type="evidence" value="ECO:0007669"/>
    <property type="project" value="UniProtKB-KW"/>
</dbReference>
<keyword evidence="3" id="KW-1185">Reference proteome</keyword>
<comment type="caution">
    <text evidence="2">The sequence shown here is derived from an EMBL/GenBank/DDBJ whole genome shotgun (WGS) entry which is preliminary data.</text>
</comment>
<dbReference type="PANTHER" id="PTHR30050:SF4">
    <property type="entry name" value="ATP-BINDING PROTEIN RV3427C IN INSERTION SEQUENCE-RELATED"/>
    <property type="match status" value="1"/>
</dbReference>
<evidence type="ECO:0000259" key="1">
    <source>
        <dbReference type="SMART" id="SM00382"/>
    </source>
</evidence>
<dbReference type="Pfam" id="PF01695">
    <property type="entry name" value="IstB_IS21"/>
    <property type="match status" value="1"/>
</dbReference>
<dbReference type="InterPro" id="IPR027417">
    <property type="entry name" value="P-loop_NTPase"/>
</dbReference>
<keyword evidence="2" id="KW-0547">Nucleotide-binding</keyword>
<name>A0AAE3JCY3_9FIRM</name>
<dbReference type="RefSeq" id="WP_227102519.1">
    <property type="nucleotide sequence ID" value="NZ_JAJEQN010000011.1"/>
</dbReference>
<dbReference type="InterPro" id="IPR003593">
    <property type="entry name" value="AAA+_ATPase"/>
</dbReference>
<reference evidence="2 3" key="1">
    <citation type="submission" date="2021-10" db="EMBL/GenBank/DDBJ databases">
        <title>Anaerobic single-cell dispensing facilitates the cultivation of human gut bacteria.</title>
        <authorList>
            <person name="Afrizal A."/>
        </authorList>
    </citation>
    <scope>NUCLEOTIDE SEQUENCE [LARGE SCALE GENOMIC DNA]</scope>
    <source>
        <strain evidence="2 3">CLA-AA-H224</strain>
    </source>
</reference>
<dbReference type="PANTHER" id="PTHR30050">
    <property type="entry name" value="CHROMOSOMAL REPLICATION INITIATOR PROTEIN DNAA"/>
    <property type="match status" value="1"/>
</dbReference>